<dbReference type="NCBIfam" id="TIGR02157">
    <property type="entry name" value="PA_CoA_Oxy2"/>
    <property type="match status" value="1"/>
</dbReference>
<dbReference type="EMBL" id="CP106877">
    <property type="protein sequence ID" value="WAA11854.1"/>
    <property type="molecule type" value="Genomic_DNA"/>
</dbReference>
<evidence type="ECO:0000313" key="1">
    <source>
        <dbReference type="EMBL" id="WAA11854.1"/>
    </source>
</evidence>
<dbReference type="AlphaFoldDB" id="A0A9E8LYD6"/>
<name>A0A9E8LYD6_9BACI</name>
<proteinExistence type="predicted"/>
<organism evidence="1 2">
    <name type="scientific">Fervidibacillus halotolerans</name>
    <dbReference type="NCBI Taxonomy" id="2980027"/>
    <lineage>
        <taxon>Bacteria</taxon>
        <taxon>Bacillati</taxon>
        <taxon>Bacillota</taxon>
        <taxon>Bacilli</taxon>
        <taxon>Bacillales</taxon>
        <taxon>Bacillaceae</taxon>
        <taxon>Fervidibacillus</taxon>
    </lineage>
</organism>
<dbReference type="Gene3D" id="3.10.20.520">
    <property type="entry name" value="Phenylacetic acid degradation B"/>
    <property type="match status" value="1"/>
</dbReference>
<dbReference type="InterPro" id="IPR038693">
    <property type="entry name" value="PaaB_sf"/>
</dbReference>
<sequence>MVEKDQKEHGFYEVFEVFSKRSHTSPMQYQFSLLAPNHEMAFILAQENFMRREPVVDLWVVKRSDIRKMTEEERDLLKRLDNKSYRLTKGYGYLRKKWREYEQRMFDEKEIFSWGETGDDKRKKRTGSKAK</sequence>
<dbReference type="Pfam" id="PF06243">
    <property type="entry name" value="PaaB"/>
    <property type="match status" value="1"/>
</dbReference>
<dbReference type="Proteomes" id="UP001164726">
    <property type="component" value="Chromosome"/>
</dbReference>
<gene>
    <name evidence="1" type="primary">paaB</name>
    <name evidence="1" type="ORF">OE105_09675</name>
</gene>
<dbReference type="KEGG" id="fhl:OE105_09675"/>
<dbReference type="InterPro" id="IPR009359">
    <property type="entry name" value="PaaB"/>
</dbReference>
<keyword evidence="2" id="KW-1185">Reference proteome</keyword>
<dbReference type="RefSeq" id="WP_275419978.1">
    <property type="nucleotide sequence ID" value="NZ_CP106877.1"/>
</dbReference>
<reference evidence="1" key="1">
    <citation type="submission" date="2022-09" db="EMBL/GenBank/DDBJ databases">
        <title>Complete Genomes of Fervidibacillus albus and Fervidibacillus halotolerans isolated from tidal flat sediments.</title>
        <authorList>
            <person name="Kwon K.K."/>
            <person name="Yang S.-H."/>
            <person name="Park M.J."/>
            <person name="Oh H.-M."/>
        </authorList>
    </citation>
    <scope>NUCLEOTIDE SEQUENCE</scope>
    <source>
        <strain evidence="1">MEBiC13594</strain>
    </source>
</reference>
<protein>
    <submittedName>
        <fullName evidence="1">1,2-phenylacetyl-CoA epoxidase subunit B</fullName>
    </submittedName>
</protein>
<accession>A0A9E8LYD6</accession>
<evidence type="ECO:0000313" key="2">
    <source>
        <dbReference type="Proteomes" id="UP001164726"/>
    </source>
</evidence>